<name>A0AA38CAB4_TAXCH</name>
<protein>
    <submittedName>
        <fullName evidence="2">Uncharacterized protein</fullName>
    </submittedName>
</protein>
<feature type="non-terminal residue" evidence="2">
    <location>
        <position position="1"/>
    </location>
</feature>
<feature type="compositionally biased region" description="Basic and acidic residues" evidence="1">
    <location>
        <begin position="115"/>
        <end position="137"/>
    </location>
</feature>
<dbReference type="AlphaFoldDB" id="A0AA38CAB4"/>
<evidence type="ECO:0000313" key="2">
    <source>
        <dbReference type="EMBL" id="KAH9296957.1"/>
    </source>
</evidence>
<proteinExistence type="predicted"/>
<accession>A0AA38CAB4</accession>
<dbReference type="Proteomes" id="UP000824469">
    <property type="component" value="Unassembled WGS sequence"/>
</dbReference>
<evidence type="ECO:0000256" key="1">
    <source>
        <dbReference type="SAM" id="MobiDB-lite"/>
    </source>
</evidence>
<feature type="region of interest" description="Disordered" evidence="1">
    <location>
        <begin position="107"/>
        <end position="137"/>
    </location>
</feature>
<feature type="non-terminal residue" evidence="2">
    <location>
        <position position="137"/>
    </location>
</feature>
<dbReference type="EMBL" id="JAHRHJ020000010">
    <property type="protein sequence ID" value="KAH9296957.1"/>
    <property type="molecule type" value="Genomic_DNA"/>
</dbReference>
<organism evidence="2 3">
    <name type="scientific">Taxus chinensis</name>
    <name type="common">Chinese yew</name>
    <name type="synonym">Taxus wallichiana var. chinensis</name>
    <dbReference type="NCBI Taxonomy" id="29808"/>
    <lineage>
        <taxon>Eukaryota</taxon>
        <taxon>Viridiplantae</taxon>
        <taxon>Streptophyta</taxon>
        <taxon>Embryophyta</taxon>
        <taxon>Tracheophyta</taxon>
        <taxon>Spermatophyta</taxon>
        <taxon>Pinopsida</taxon>
        <taxon>Pinidae</taxon>
        <taxon>Conifers II</taxon>
        <taxon>Cupressales</taxon>
        <taxon>Taxaceae</taxon>
        <taxon>Taxus</taxon>
    </lineage>
</organism>
<sequence length="137" mass="14962">HDVGDSKDETNIELKDSIELANASKRSEAVHATDMKGWSNATNVRNYVGDNSSTNITAVAVNSSDTPSESVCFPSPRVGVFDTKIMETMGNFSVDFLSKLDCQKQSDIHGVNNVSEDKDTKEKRIPTTKEVDGFSET</sequence>
<reference evidence="2 3" key="1">
    <citation type="journal article" date="2021" name="Nat. Plants">
        <title>The Taxus genome provides insights into paclitaxel biosynthesis.</title>
        <authorList>
            <person name="Xiong X."/>
            <person name="Gou J."/>
            <person name="Liao Q."/>
            <person name="Li Y."/>
            <person name="Zhou Q."/>
            <person name="Bi G."/>
            <person name="Li C."/>
            <person name="Du R."/>
            <person name="Wang X."/>
            <person name="Sun T."/>
            <person name="Guo L."/>
            <person name="Liang H."/>
            <person name="Lu P."/>
            <person name="Wu Y."/>
            <person name="Zhang Z."/>
            <person name="Ro D.K."/>
            <person name="Shang Y."/>
            <person name="Huang S."/>
            <person name="Yan J."/>
        </authorList>
    </citation>
    <scope>NUCLEOTIDE SEQUENCE [LARGE SCALE GENOMIC DNA]</scope>
    <source>
        <strain evidence="2">Ta-2019</strain>
    </source>
</reference>
<comment type="caution">
    <text evidence="2">The sequence shown here is derived from an EMBL/GenBank/DDBJ whole genome shotgun (WGS) entry which is preliminary data.</text>
</comment>
<keyword evidence="3" id="KW-1185">Reference proteome</keyword>
<evidence type="ECO:0000313" key="3">
    <source>
        <dbReference type="Proteomes" id="UP000824469"/>
    </source>
</evidence>
<gene>
    <name evidence="2" type="ORF">KI387_028639</name>
</gene>